<reference evidence="1 2" key="1">
    <citation type="submission" date="2018-03" db="EMBL/GenBank/DDBJ databases">
        <title>Genomic Encyclopedia of Archaeal and Bacterial Type Strains, Phase II (KMG-II): from individual species to whole genera.</title>
        <authorList>
            <person name="Goeker M."/>
        </authorList>
    </citation>
    <scope>NUCLEOTIDE SEQUENCE [LARGE SCALE GENOMIC DNA]</scope>
    <source>
        <strain evidence="1 2">DSM 27929</strain>
    </source>
</reference>
<organism evidence="1 2">
    <name type="scientific">Mongoliibacter ruber</name>
    <dbReference type="NCBI Taxonomy" id="1750599"/>
    <lineage>
        <taxon>Bacteria</taxon>
        <taxon>Pseudomonadati</taxon>
        <taxon>Bacteroidota</taxon>
        <taxon>Cytophagia</taxon>
        <taxon>Cytophagales</taxon>
        <taxon>Cyclobacteriaceae</taxon>
        <taxon>Mongoliibacter</taxon>
    </lineage>
</organism>
<dbReference type="Proteomes" id="UP000238157">
    <property type="component" value="Unassembled WGS sequence"/>
</dbReference>
<sequence>MACLSNIGSQIKIKFTDLKKNTLNINGTETFPQLKTVN</sequence>
<gene>
    <name evidence="1" type="ORF">CLW00_10160</name>
</gene>
<proteinExistence type="predicted"/>
<keyword evidence="2" id="KW-1185">Reference proteome</keyword>
<protein>
    <submittedName>
        <fullName evidence="1">Uncharacterized protein</fullName>
    </submittedName>
</protein>
<evidence type="ECO:0000313" key="1">
    <source>
        <dbReference type="EMBL" id="PRY90401.1"/>
    </source>
</evidence>
<accession>A0A2T0WUM7</accession>
<comment type="caution">
    <text evidence="1">The sequence shown here is derived from an EMBL/GenBank/DDBJ whole genome shotgun (WGS) entry which is preliminary data.</text>
</comment>
<dbReference type="EMBL" id="PVTR01000001">
    <property type="protein sequence ID" value="PRY90401.1"/>
    <property type="molecule type" value="Genomic_DNA"/>
</dbReference>
<name>A0A2T0WUM7_9BACT</name>
<evidence type="ECO:0000313" key="2">
    <source>
        <dbReference type="Proteomes" id="UP000238157"/>
    </source>
</evidence>
<dbReference type="AlphaFoldDB" id="A0A2T0WUM7"/>